<evidence type="ECO:0000256" key="2">
    <source>
        <dbReference type="ARBA" id="ARBA00001946"/>
    </source>
</evidence>
<feature type="domain" description="Nudix hydrolase" evidence="8">
    <location>
        <begin position="52"/>
        <end position="186"/>
    </location>
</feature>
<dbReference type="PANTHER" id="PTHR11839:SF18">
    <property type="entry name" value="NUDIX HYDROLASE DOMAIN-CONTAINING PROTEIN"/>
    <property type="match status" value="1"/>
</dbReference>
<keyword evidence="10" id="KW-1185">Reference proteome</keyword>
<comment type="cofactor">
    <cofactor evidence="2">
        <name>Mg(2+)</name>
        <dbReference type="ChEBI" id="CHEBI:18420"/>
    </cofactor>
</comment>
<dbReference type="RefSeq" id="WP_010413602.1">
    <property type="nucleotide sequence ID" value="NZ_MCRM02000006.1"/>
</dbReference>
<dbReference type="PANTHER" id="PTHR11839">
    <property type="entry name" value="UDP/ADP-SUGAR PYROPHOSPHATASE"/>
    <property type="match status" value="1"/>
</dbReference>
<dbReference type="EMBL" id="MCRM02000006">
    <property type="protein sequence ID" value="PNV75530.1"/>
    <property type="molecule type" value="Genomic_DNA"/>
</dbReference>
<comment type="similarity">
    <text evidence="3">Belongs to the Nudix hydrolase family. NudK subfamily.</text>
</comment>
<dbReference type="Gene3D" id="3.90.79.10">
    <property type="entry name" value="Nucleoside Triphosphate Pyrophosphohydrolase"/>
    <property type="match status" value="1"/>
</dbReference>
<dbReference type="PROSITE" id="PS51462">
    <property type="entry name" value="NUDIX"/>
    <property type="match status" value="1"/>
</dbReference>
<dbReference type="Proteomes" id="UP000094669">
    <property type="component" value="Unassembled WGS sequence"/>
</dbReference>
<dbReference type="CDD" id="cd03424">
    <property type="entry name" value="NUDIX_ADPRase_Nudt5_UGPPase_Nudt14"/>
    <property type="match status" value="1"/>
</dbReference>
<gene>
    <name evidence="9" type="ORF">BES34_007785</name>
</gene>
<evidence type="ECO:0000256" key="4">
    <source>
        <dbReference type="ARBA" id="ARBA00016377"/>
    </source>
</evidence>
<dbReference type="Pfam" id="PF00293">
    <property type="entry name" value="NUDIX"/>
    <property type="match status" value="1"/>
</dbReference>
<reference evidence="9" key="1">
    <citation type="submission" date="2018-01" db="EMBL/GenBank/DDBJ databases">
        <title>Genomic characterization of Leptospira inadai serogroup Lyme isolated from captured rat in Brazil and comparative analysis with human reference strain.</title>
        <authorList>
            <person name="Moreno L.Z."/>
            <person name="Loureiro A.P."/>
            <person name="Miraglia F."/>
            <person name="Kremer F.S."/>
            <person name="Eslabao M.R."/>
            <person name="Dellagostin O.A."/>
            <person name="Lilenbaum W."/>
            <person name="Moreno A.M."/>
        </authorList>
    </citation>
    <scope>NUCLEOTIDE SEQUENCE [LARGE SCALE GENOMIC DNA]</scope>
    <source>
        <strain evidence="9">M34/99</strain>
    </source>
</reference>
<dbReference type="InterPro" id="IPR000086">
    <property type="entry name" value="NUDIX_hydrolase_dom"/>
</dbReference>
<evidence type="ECO:0000259" key="8">
    <source>
        <dbReference type="PROSITE" id="PS51462"/>
    </source>
</evidence>
<comment type="catalytic activity">
    <reaction evidence="1">
        <text>GDP-alpha-D-mannose + H2O = alpha-D-mannose 1-phosphate + GMP + 2 H(+)</text>
        <dbReference type="Rhea" id="RHEA:27978"/>
        <dbReference type="ChEBI" id="CHEBI:15377"/>
        <dbReference type="ChEBI" id="CHEBI:15378"/>
        <dbReference type="ChEBI" id="CHEBI:57527"/>
        <dbReference type="ChEBI" id="CHEBI:58115"/>
        <dbReference type="ChEBI" id="CHEBI:58409"/>
    </reaction>
</comment>
<evidence type="ECO:0000256" key="6">
    <source>
        <dbReference type="ARBA" id="ARBA00032162"/>
    </source>
</evidence>
<comment type="caution">
    <text evidence="9">The sequence shown here is derived from an EMBL/GenBank/DDBJ whole genome shotgun (WGS) entry which is preliminary data.</text>
</comment>
<sequence length="193" mass="22149">MHEFRPDDYHPDANLWKRGAKKLLFHTPIFDLVACHTESPDGTVARDFFHLISKDWVNIIALTPEGKILLINQYRHGLDRYSLEIPGGIAEKESLLESAQAELREETGYISSDWEYLGKVSGNPAIFDNWCHTYIARNVYPHEGGQDLDESEQIEFFEYPLDGVPSLVEQNILHHGMMVAALGMFFLKYPLKK</sequence>
<evidence type="ECO:0000256" key="3">
    <source>
        <dbReference type="ARBA" id="ARBA00007275"/>
    </source>
</evidence>
<name>A0ABX4YJW3_9LEPT</name>
<evidence type="ECO:0000313" key="9">
    <source>
        <dbReference type="EMBL" id="PNV75530.1"/>
    </source>
</evidence>
<organism evidence="9 10">
    <name type="scientific">Leptospira inadai serovar Lyme</name>
    <dbReference type="NCBI Taxonomy" id="293084"/>
    <lineage>
        <taxon>Bacteria</taxon>
        <taxon>Pseudomonadati</taxon>
        <taxon>Spirochaetota</taxon>
        <taxon>Spirochaetia</taxon>
        <taxon>Leptospirales</taxon>
        <taxon>Leptospiraceae</taxon>
        <taxon>Leptospira</taxon>
    </lineage>
</organism>
<protein>
    <recommendedName>
        <fullName evidence="4">GDP-mannose pyrophosphatase</fullName>
    </recommendedName>
    <alternativeName>
        <fullName evidence="6">GDP-mannose hydrolase</fullName>
    </alternativeName>
    <alternativeName>
        <fullName evidence="7">GDPMK</fullName>
    </alternativeName>
</protein>
<evidence type="ECO:0000256" key="1">
    <source>
        <dbReference type="ARBA" id="ARBA00000847"/>
    </source>
</evidence>
<accession>A0ABX4YJW3</accession>
<keyword evidence="5" id="KW-0378">Hydrolase</keyword>
<proteinExistence type="inferred from homology"/>
<evidence type="ECO:0000313" key="10">
    <source>
        <dbReference type="Proteomes" id="UP000094669"/>
    </source>
</evidence>
<evidence type="ECO:0000256" key="7">
    <source>
        <dbReference type="ARBA" id="ARBA00032272"/>
    </source>
</evidence>
<dbReference type="SUPFAM" id="SSF55811">
    <property type="entry name" value="Nudix"/>
    <property type="match status" value="1"/>
</dbReference>
<evidence type="ECO:0000256" key="5">
    <source>
        <dbReference type="ARBA" id="ARBA00022801"/>
    </source>
</evidence>
<dbReference type="InterPro" id="IPR015797">
    <property type="entry name" value="NUDIX_hydrolase-like_dom_sf"/>
</dbReference>